<dbReference type="AlphaFoldDB" id="A0A4S2EG91"/>
<dbReference type="GO" id="GO:0005524">
    <property type="term" value="F:ATP binding"/>
    <property type="evidence" value="ECO:0007669"/>
    <property type="project" value="UniProtKB-KW"/>
</dbReference>
<feature type="binding site" evidence="2">
    <location>
        <position position="289"/>
    </location>
    <ligand>
        <name>ATP</name>
        <dbReference type="ChEBI" id="CHEBI:30616"/>
    </ligand>
</feature>
<dbReference type="InterPro" id="IPR040198">
    <property type="entry name" value="Fido_containing"/>
</dbReference>
<dbReference type="InterPro" id="IPR036597">
    <property type="entry name" value="Fido-like_dom_sf"/>
</dbReference>
<protein>
    <submittedName>
        <fullName evidence="4">Fic family protein</fullName>
    </submittedName>
</protein>
<keyword evidence="2" id="KW-0067">ATP-binding</keyword>
<evidence type="ECO:0000256" key="1">
    <source>
        <dbReference type="PIRSR" id="PIRSR640198-1"/>
    </source>
</evidence>
<keyword evidence="2" id="KW-0547">Nucleotide-binding</keyword>
<evidence type="ECO:0000259" key="3">
    <source>
        <dbReference type="PROSITE" id="PS51459"/>
    </source>
</evidence>
<gene>
    <name evidence="4" type="ORF">E5340_08175</name>
</gene>
<evidence type="ECO:0000313" key="5">
    <source>
        <dbReference type="Proteomes" id="UP000306855"/>
    </source>
</evidence>
<dbReference type="RefSeq" id="WP_135942279.1">
    <property type="nucleotide sequence ID" value="NZ_SRYK01000045.1"/>
</dbReference>
<sequence length="410" mass="47777">MDKYQSLRIWSYQPPNEALENEYLARFKGVTTLKTGLYLNPISHGQRSLQTYELFLVPIPKILRIQDEIWRNSHKITNLIKKLPPVAFTQLFNQTLVAEIIGTNNIEGVKTTKQEVQTAIASVGKSEEKVRLQSFVRMYFKIKQQEELKINELADLRKLYDHLLVGEIATTDLPDGVLFRNSFVRIGNDLKTVHVPKSSEKQFEPDLLNWIKFVNAKSLPSLMKAFVAHYYFEYIHPFKDGNGRFGRYLTCVYLGHELDPLTAIIFSNEVDHERPKYYKAFIEVEEPKNHGEITFFVHDMMQILLQGQQKILTKLEEKWQLLKHGRSQVTKDIDDPLMRKLVFLYLQAAIFKVANGALKDDEVKHYLKDEVWSKIWLLLDILTKRGILIKTKNAPLTRRLADNYLDKLLG</sequence>
<dbReference type="PANTHER" id="PTHR13504">
    <property type="entry name" value="FIDO DOMAIN-CONTAINING PROTEIN DDB_G0283145"/>
    <property type="match status" value="1"/>
</dbReference>
<feature type="binding site" evidence="2">
    <location>
        <begin position="240"/>
        <end position="247"/>
    </location>
    <ligand>
        <name>ATP</name>
        <dbReference type="ChEBI" id="CHEBI:30616"/>
    </ligand>
</feature>
<dbReference type="PANTHER" id="PTHR13504:SF40">
    <property type="entry name" value="FIDO DOMAIN-CONTAINING PROTEIN"/>
    <property type="match status" value="1"/>
</dbReference>
<evidence type="ECO:0000313" key="4">
    <source>
        <dbReference type="EMBL" id="TGY54342.1"/>
    </source>
</evidence>
<comment type="caution">
    <text evidence="4">The sequence shown here is derived from an EMBL/GenBank/DDBJ whole genome shotgun (WGS) entry which is preliminary data.</text>
</comment>
<dbReference type="Gene3D" id="1.10.3290.10">
    <property type="entry name" value="Fido-like domain"/>
    <property type="match status" value="1"/>
</dbReference>
<evidence type="ECO:0000256" key="2">
    <source>
        <dbReference type="PIRSR" id="PIRSR640198-2"/>
    </source>
</evidence>
<reference evidence="4 5" key="1">
    <citation type="submission" date="2019-04" db="EMBL/GenBank/DDBJ databases">
        <title>Microbes associate with the intestines of laboratory mice.</title>
        <authorList>
            <person name="Navarre W."/>
            <person name="Wong E."/>
            <person name="Huang K."/>
            <person name="Tropini C."/>
            <person name="Ng K."/>
            <person name="Yu B."/>
        </authorList>
    </citation>
    <scope>NUCLEOTIDE SEQUENCE [LARGE SCALE GENOMIC DNA]</scope>
    <source>
        <strain evidence="4 5">NM26_J9</strain>
    </source>
</reference>
<dbReference type="SUPFAM" id="SSF140931">
    <property type="entry name" value="Fic-like"/>
    <property type="match status" value="1"/>
</dbReference>
<feature type="active site" evidence="1">
    <location>
        <position position="236"/>
    </location>
</feature>
<proteinExistence type="predicted"/>
<feature type="binding site" evidence="2">
    <location>
        <begin position="277"/>
        <end position="278"/>
    </location>
    <ligand>
        <name>ATP</name>
        <dbReference type="ChEBI" id="CHEBI:30616"/>
    </ligand>
</feature>
<name>A0A4S2EG91_9LACO</name>
<dbReference type="Pfam" id="PF02661">
    <property type="entry name" value="Fic"/>
    <property type="match status" value="1"/>
</dbReference>
<organism evidence="4 5">
    <name type="scientific">Ligilactobacillus murinus</name>
    <dbReference type="NCBI Taxonomy" id="1622"/>
    <lineage>
        <taxon>Bacteria</taxon>
        <taxon>Bacillati</taxon>
        <taxon>Bacillota</taxon>
        <taxon>Bacilli</taxon>
        <taxon>Lactobacillales</taxon>
        <taxon>Lactobacillaceae</taxon>
        <taxon>Ligilactobacillus</taxon>
    </lineage>
</organism>
<accession>A0A4S2EG91</accession>
<dbReference type="InterPro" id="IPR003812">
    <property type="entry name" value="Fido"/>
</dbReference>
<dbReference type="EMBL" id="SRYK01000045">
    <property type="protein sequence ID" value="TGY54342.1"/>
    <property type="molecule type" value="Genomic_DNA"/>
</dbReference>
<dbReference type="Proteomes" id="UP000306855">
    <property type="component" value="Unassembled WGS sequence"/>
</dbReference>
<dbReference type="PROSITE" id="PS51459">
    <property type="entry name" value="FIDO"/>
    <property type="match status" value="1"/>
</dbReference>
<feature type="domain" description="Fido" evidence="3">
    <location>
        <begin position="151"/>
        <end position="299"/>
    </location>
</feature>